<accession>A0A4R3M8G5</accession>
<dbReference type="InterPro" id="IPR007922">
    <property type="entry name" value="DciA-like"/>
</dbReference>
<dbReference type="EMBL" id="SMAJ01000003">
    <property type="protein sequence ID" value="TCT09406.1"/>
    <property type="molecule type" value="Genomic_DNA"/>
</dbReference>
<gene>
    <name evidence="1" type="ORF">EDC26_10323</name>
</gene>
<reference evidence="1 2" key="1">
    <citation type="submission" date="2019-03" db="EMBL/GenBank/DDBJ databases">
        <title>Genomic Encyclopedia of Type Strains, Phase IV (KMG-IV): sequencing the most valuable type-strain genomes for metagenomic binning, comparative biology and taxonomic classification.</title>
        <authorList>
            <person name="Goeker M."/>
        </authorList>
    </citation>
    <scope>NUCLEOTIDE SEQUENCE [LARGE SCALE GENOMIC DNA]</scope>
    <source>
        <strain evidence="1 2">DSM 24591</strain>
    </source>
</reference>
<dbReference type="AlphaFoldDB" id="A0A4R3M8G5"/>
<dbReference type="Proteomes" id="UP000295525">
    <property type="component" value="Unassembled WGS sequence"/>
</dbReference>
<evidence type="ECO:0000313" key="2">
    <source>
        <dbReference type="Proteomes" id="UP000295525"/>
    </source>
</evidence>
<keyword evidence="2" id="KW-1185">Reference proteome</keyword>
<sequence>MLLSIEHATQKILPPALAQVCRVARVDRQQVTLAVPSAAYAARLRQLAPRIAQMLTQEGWNLNEISVKVQAGLLQTRTNAAPVKDVTALDERALSAFETLQNNLRPGPLADAVKRLLAHHRS</sequence>
<name>A0A4R3M8G5_9BURK</name>
<evidence type="ECO:0000313" key="1">
    <source>
        <dbReference type="EMBL" id="TCT09406.1"/>
    </source>
</evidence>
<protein>
    <submittedName>
        <fullName evidence="1">Uncharacterized protein DUF721</fullName>
    </submittedName>
</protein>
<dbReference type="RefSeq" id="WP_243700786.1">
    <property type="nucleotide sequence ID" value="NZ_SMAJ01000003.1"/>
</dbReference>
<comment type="caution">
    <text evidence="1">The sequence shown here is derived from an EMBL/GenBank/DDBJ whole genome shotgun (WGS) entry which is preliminary data.</text>
</comment>
<organism evidence="1 2">
    <name type="scientific">Paralcaligenes ureilyticus</name>
    <dbReference type="NCBI Taxonomy" id="627131"/>
    <lineage>
        <taxon>Bacteria</taxon>
        <taxon>Pseudomonadati</taxon>
        <taxon>Pseudomonadota</taxon>
        <taxon>Betaproteobacteria</taxon>
        <taxon>Burkholderiales</taxon>
        <taxon>Alcaligenaceae</taxon>
        <taxon>Paralcaligenes</taxon>
    </lineage>
</organism>
<proteinExistence type="predicted"/>
<dbReference type="Pfam" id="PF05258">
    <property type="entry name" value="DciA"/>
    <property type="match status" value="1"/>
</dbReference>